<comment type="catalytic activity">
    <reaction evidence="8">
        <text>apo-[ACP] + CoA = holo-[ACP] + adenosine 3',5'-bisphosphate + H(+)</text>
        <dbReference type="Rhea" id="RHEA:12068"/>
        <dbReference type="Rhea" id="RHEA-COMP:9685"/>
        <dbReference type="Rhea" id="RHEA-COMP:9690"/>
        <dbReference type="ChEBI" id="CHEBI:15378"/>
        <dbReference type="ChEBI" id="CHEBI:29999"/>
        <dbReference type="ChEBI" id="CHEBI:57287"/>
        <dbReference type="ChEBI" id="CHEBI:58343"/>
        <dbReference type="ChEBI" id="CHEBI:64479"/>
        <dbReference type="EC" id="2.7.8.7"/>
    </reaction>
</comment>
<comment type="caution">
    <text evidence="10">The sequence shown here is derived from an EMBL/GenBank/DDBJ whole genome shotgun (WGS) entry which is preliminary data.</text>
</comment>
<comment type="similarity">
    <text evidence="8">Belongs to the P-Pant transferase superfamily. AcpS family.</text>
</comment>
<dbReference type="NCBIfam" id="TIGR00556">
    <property type="entry name" value="pantethn_trn"/>
    <property type="match status" value="1"/>
</dbReference>
<keyword evidence="6 8" id="KW-0443">Lipid metabolism</keyword>
<dbReference type="GO" id="GO:0008897">
    <property type="term" value="F:holo-[acyl-carrier-protein] synthase activity"/>
    <property type="evidence" value="ECO:0007669"/>
    <property type="project" value="UniProtKB-EC"/>
</dbReference>
<sequence length="125" mass="13048">MDTAPANLAGIGVDTVELSRFAAVLDGTPRFLERVFAPGERGLSCRSLAARLAAREAAIKAIGGLDGLTLLDLEVVREPSGAPRFARGERLDAVLASRGIGALHLSLSHDGNQAIAFVVAEWAKS</sequence>
<dbReference type="SUPFAM" id="SSF56214">
    <property type="entry name" value="4'-phosphopantetheinyl transferase"/>
    <property type="match status" value="1"/>
</dbReference>
<feature type="binding site" evidence="8">
    <location>
        <position position="56"/>
    </location>
    <ligand>
        <name>Mg(2+)</name>
        <dbReference type="ChEBI" id="CHEBI:18420"/>
    </ligand>
</feature>
<dbReference type="EC" id="2.7.8.7" evidence="8"/>
<comment type="cofactor">
    <cofactor evidence="8">
        <name>Mg(2+)</name>
        <dbReference type="ChEBI" id="CHEBI:18420"/>
    </cofactor>
</comment>
<evidence type="ECO:0000313" key="10">
    <source>
        <dbReference type="EMBL" id="MCT2043437.1"/>
    </source>
</evidence>
<dbReference type="InterPro" id="IPR037143">
    <property type="entry name" value="4-PPantetheinyl_Trfase_dom_sf"/>
</dbReference>
<evidence type="ECO:0000259" key="9">
    <source>
        <dbReference type="Pfam" id="PF01648"/>
    </source>
</evidence>
<proteinExistence type="inferred from homology"/>
<name>A0ABT2HYP5_9MICO</name>
<dbReference type="InterPro" id="IPR002582">
    <property type="entry name" value="ACPS"/>
</dbReference>
<evidence type="ECO:0000256" key="1">
    <source>
        <dbReference type="ARBA" id="ARBA00022516"/>
    </source>
</evidence>
<dbReference type="Gene3D" id="3.90.470.20">
    <property type="entry name" value="4'-phosphopantetheinyl transferase domain"/>
    <property type="match status" value="1"/>
</dbReference>
<keyword evidence="3 8" id="KW-0479">Metal-binding</keyword>
<keyword evidence="11" id="KW-1185">Reference proteome</keyword>
<dbReference type="InterPro" id="IPR008278">
    <property type="entry name" value="4-PPantetheinyl_Trfase_dom"/>
</dbReference>
<organism evidence="10 11">
    <name type="scientific">Pseudoclavibacter albus</name>
    <dbReference type="NCBI Taxonomy" id="272241"/>
    <lineage>
        <taxon>Bacteria</taxon>
        <taxon>Bacillati</taxon>
        <taxon>Actinomycetota</taxon>
        <taxon>Actinomycetes</taxon>
        <taxon>Micrococcales</taxon>
        <taxon>Microbacteriaceae</taxon>
        <taxon>Pseudoclavibacter</taxon>
    </lineage>
</organism>
<evidence type="ECO:0000256" key="8">
    <source>
        <dbReference type="HAMAP-Rule" id="MF_00101"/>
    </source>
</evidence>
<dbReference type="HAMAP" id="MF_00101">
    <property type="entry name" value="AcpS"/>
    <property type="match status" value="1"/>
</dbReference>
<keyword evidence="8" id="KW-0963">Cytoplasm</keyword>
<accession>A0ABT2HYP5</accession>
<dbReference type="EMBL" id="JALXSQ010000043">
    <property type="protein sequence ID" value="MCT2043437.1"/>
    <property type="molecule type" value="Genomic_DNA"/>
</dbReference>
<dbReference type="NCBIfam" id="NF000832">
    <property type="entry name" value="PRK00070.3-2"/>
    <property type="match status" value="1"/>
</dbReference>
<evidence type="ECO:0000256" key="5">
    <source>
        <dbReference type="ARBA" id="ARBA00022842"/>
    </source>
</evidence>
<evidence type="ECO:0000313" key="11">
    <source>
        <dbReference type="Proteomes" id="UP001525379"/>
    </source>
</evidence>
<evidence type="ECO:0000256" key="7">
    <source>
        <dbReference type="ARBA" id="ARBA00023160"/>
    </source>
</evidence>
<dbReference type="Pfam" id="PF01648">
    <property type="entry name" value="ACPS"/>
    <property type="match status" value="1"/>
</dbReference>
<evidence type="ECO:0000256" key="2">
    <source>
        <dbReference type="ARBA" id="ARBA00022679"/>
    </source>
</evidence>
<evidence type="ECO:0000256" key="3">
    <source>
        <dbReference type="ARBA" id="ARBA00022723"/>
    </source>
</evidence>
<dbReference type="Proteomes" id="UP001525379">
    <property type="component" value="Unassembled WGS sequence"/>
</dbReference>
<keyword evidence="5 8" id="KW-0460">Magnesium</keyword>
<comment type="subcellular location">
    <subcellularLocation>
        <location evidence="8">Cytoplasm</location>
    </subcellularLocation>
</comment>
<dbReference type="RefSeq" id="WP_260104600.1">
    <property type="nucleotide sequence ID" value="NZ_JALXSQ010000043.1"/>
</dbReference>
<keyword evidence="4 8" id="KW-0276">Fatty acid metabolism</keyword>
<evidence type="ECO:0000256" key="4">
    <source>
        <dbReference type="ARBA" id="ARBA00022832"/>
    </source>
</evidence>
<feature type="binding site" evidence="8">
    <location>
        <position position="14"/>
    </location>
    <ligand>
        <name>Mg(2+)</name>
        <dbReference type="ChEBI" id="CHEBI:18420"/>
    </ligand>
</feature>
<keyword evidence="7 8" id="KW-0275">Fatty acid biosynthesis</keyword>
<comment type="function">
    <text evidence="8">Transfers the 4'-phosphopantetheine moiety from coenzyme A to a Ser of acyl-carrier-protein.</text>
</comment>
<gene>
    <name evidence="8" type="primary">acpS</name>
    <name evidence="10" type="ORF">M3D15_08875</name>
</gene>
<keyword evidence="1 8" id="KW-0444">Lipid biosynthesis</keyword>
<reference evidence="10 11" key="1">
    <citation type="submission" date="2022-04" db="EMBL/GenBank/DDBJ databases">
        <title>Human microbiome associated bacterial genomes.</title>
        <authorList>
            <person name="Sandstrom S."/>
            <person name="Salamzade R."/>
            <person name="Kalan L.R."/>
        </authorList>
    </citation>
    <scope>NUCLEOTIDE SEQUENCE [LARGE SCALE GENOMIC DNA]</scope>
    <source>
        <strain evidence="11">p3-SID1799</strain>
    </source>
</reference>
<protein>
    <recommendedName>
        <fullName evidence="8">Holo-[acyl-carrier-protein] synthase</fullName>
        <shortName evidence="8">Holo-ACP synthase</shortName>
        <ecNumber evidence="8">2.7.8.7</ecNumber>
    </recommendedName>
    <alternativeName>
        <fullName evidence="8">4'-phosphopantetheinyl transferase AcpS</fullName>
    </alternativeName>
</protein>
<dbReference type="InterPro" id="IPR004568">
    <property type="entry name" value="Ppantetheine-prot_Trfase_dom"/>
</dbReference>
<feature type="domain" description="4'-phosphopantetheinyl transferase" evidence="9">
    <location>
        <begin position="10"/>
        <end position="86"/>
    </location>
</feature>
<keyword evidence="2 8" id="KW-0808">Transferase</keyword>
<evidence type="ECO:0000256" key="6">
    <source>
        <dbReference type="ARBA" id="ARBA00023098"/>
    </source>
</evidence>